<organism evidence="1 2">
    <name type="scientific">Arachidicoccus rhizosphaerae</name>
    <dbReference type="NCBI Taxonomy" id="551991"/>
    <lineage>
        <taxon>Bacteria</taxon>
        <taxon>Pseudomonadati</taxon>
        <taxon>Bacteroidota</taxon>
        <taxon>Chitinophagia</taxon>
        <taxon>Chitinophagales</taxon>
        <taxon>Chitinophagaceae</taxon>
        <taxon>Arachidicoccus</taxon>
    </lineage>
</organism>
<dbReference type="STRING" id="551991.SAMN05192529_10525"/>
<proteinExistence type="predicted"/>
<dbReference type="PANTHER" id="PTHR43685:SF3">
    <property type="entry name" value="SLR2126 PROTEIN"/>
    <property type="match status" value="1"/>
</dbReference>
<sequence length="280" mass="31925">MELSVIISSSNQDVNCLNRTLTGYANQKFSDFELILAGLPPNQAVKDLLKSFNRVFHSIKILEPATNMAAVLNEAIQQSEADYLVFTKSNCIPRNDFLEIHHQRKEETFFLSGGHFRLPPSIYQDLQLDHINQQTCFELRWLKRQGLKFSLKNQQLSKNKIKSNIINALLPGKAVWNPHNVSCWKKDLLDINGFDEQITMQADQVKDLSQRLQNNDIKGIKVHFNAICLHLNQQDIQKPAGLNSAQPALKTIRTGKPAWTNYGIYKGQPVRVPYTELDQG</sequence>
<evidence type="ECO:0000313" key="1">
    <source>
        <dbReference type="EMBL" id="SDZ95740.1"/>
    </source>
</evidence>
<dbReference type="InterPro" id="IPR050834">
    <property type="entry name" value="Glycosyltransf_2"/>
</dbReference>
<dbReference type="OrthoDB" id="9801954at2"/>
<name>A0A1H3X927_9BACT</name>
<evidence type="ECO:0000313" key="2">
    <source>
        <dbReference type="Proteomes" id="UP000199041"/>
    </source>
</evidence>
<dbReference type="PANTHER" id="PTHR43685">
    <property type="entry name" value="GLYCOSYLTRANSFERASE"/>
    <property type="match status" value="1"/>
</dbReference>
<gene>
    <name evidence="1" type="ORF">SAMN05192529_10525</name>
</gene>
<reference evidence="1 2" key="1">
    <citation type="submission" date="2016-10" db="EMBL/GenBank/DDBJ databases">
        <authorList>
            <person name="de Groot N.N."/>
        </authorList>
    </citation>
    <scope>NUCLEOTIDE SEQUENCE [LARGE SCALE GENOMIC DNA]</scope>
    <source>
        <strain evidence="1 2">Vu-144</strain>
    </source>
</reference>
<dbReference type="RefSeq" id="WP_091394851.1">
    <property type="nucleotide sequence ID" value="NZ_FNQY01000005.1"/>
</dbReference>
<dbReference type="EMBL" id="FNQY01000005">
    <property type="protein sequence ID" value="SDZ95740.1"/>
    <property type="molecule type" value="Genomic_DNA"/>
</dbReference>
<dbReference type="InterPro" id="IPR029044">
    <property type="entry name" value="Nucleotide-diphossugar_trans"/>
</dbReference>
<accession>A0A1H3X927</accession>
<dbReference type="Gene3D" id="3.90.550.10">
    <property type="entry name" value="Spore Coat Polysaccharide Biosynthesis Protein SpsA, Chain A"/>
    <property type="match status" value="1"/>
</dbReference>
<dbReference type="SUPFAM" id="SSF53448">
    <property type="entry name" value="Nucleotide-diphospho-sugar transferases"/>
    <property type="match status" value="1"/>
</dbReference>
<dbReference type="Proteomes" id="UP000199041">
    <property type="component" value="Unassembled WGS sequence"/>
</dbReference>
<evidence type="ECO:0008006" key="3">
    <source>
        <dbReference type="Google" id="ProtNLM"/>
    </source>
</evidence>
<protein>
    <recommendedName>
        <fullName evidence="3">Glycosyl transferase family 2</fullName>
    </recommendedName>
</protein>
<dbReference type="AlphaFoldDB" id="A0A1H3X927"/>
<keyword evidence="2" id="KW-1185">Reference proteome</keyword>